<dbReference type="Pfam" id="PF00652">
    <property type="entry name" value="Ricin_B_lectin"/>
    <property type="match status" value="1"/>
</dbReference>
<dbReference type="InterPro" id="IPR001173">
    <property type="entry name" value="Glyco_trans_2-like"/>
</dbReference>
<feature type="non-terminal residue" evidence="13">
    <location>
        <position position="1"/>
    </location>
</feature>
<feature type="transmembrane region" description="Helical" evidence="10">
    <location>
        <begin position="12"/>
        <end position="32"/>
    </location>
</feature>
<feature type="region of interest" description="Disordered" evidence="11">
    <location>
        <begin position="96"/>
        <end position="152"/>
    </location>
</feature>
<dbReference type="SUPFAM" id="SSF53448">
    <property type="entry name" value="Nucleotide-diphospho-sugar transferases"/>
    <property type="match status" value="1"/>
</dbReference>
<evidence type="ECO:0000256" key="8">
    <source>
        <dbReference type="ARBA" id="ARBA00023136"/>
    </source>
</evidence>
<dbReference type="InterPro" id="IPR000772">
    <property type="entry name" value="Ricin_B_lectin"/>
</dbReference>
<evidence type="ECO:0000256" key="1">
    <source>
        <dbReference type="ARBA" id="ARBA00004323"/>
    </source>
</evidence>
<evidence type="ECO:0000313" key="14">
    <source>
        <dbReference type="Proteomes" id="UP000825002"/>
    </source>
</evidence>
<dbReference type="CDD" id="cd02510">
    <property type="entry name" value="pp-GalNAc-T"/>
    <property type="match status" value="1"/>
</dbReference>
<dbReference type="EC" id="2.4.1.-" evidence="10"/>
<feature type="domain" description="Ricin B lectin" evidence="12">
    <location>
        <begin position="573"/>
        <end position="722"/>
    </location>
</feature>
<reference evidence="13 14" key="1">
    <citation type="submission" date="2020-10" db="EMBL/GenBank/DDBJ databases">
        <authorList>
            <person name="Klimov P.B."/>
            <person name="Dyachkov S.M."/>
            <person name="Chetverikov P.E."/>
        </authorList>
    </citation>
    <scope>NUCLEOTIDE SEQUENCE [LARGE SCALE GENOMIC DNA]</scope>
    <source>
        <strain evidence="13">BMOC 18-1129-001#AD2665</strain>
        <tissue evidence="13">Entire mites</tissue>
    </source>
</reference>
<organism evidence="13 14">
    <name type="scientific">Fragariocoptes setiger</name>
    <dbReference type="NCBI Taxonomy" id="1670756"/>
    <lineage>
        <taxon>Eukaryota</taxon>
        <taxon>Metazoa</taxon>
        <taxon>Ecdysozoa</taxon>
        <taxon>Arthropoda</taxon>
        <taxon>Chelicerata</taxon>
        <taxon>Arachnida</taxon>
        <taxon>Acari</taxon>
        <taxon>Acariformes</taxon>
        <taxon>Trombidiformes</taxon>
        <taxon>Prostigmata</taxon>
        <taxon>Eupodina</taxon>
        <taxon>Eriophyoidea</taxon>
        <taxon>Phytoptidae</taxon>
        <taxon>Fragariocoptes</taxon>
    </lineage>
</organism>
<dbReference type="SMART" id="SM00458">
    <property type="entry name" value="RICIN"/>
    <property type="match status" value="1"/>
</dbReference>
<dbReference type="Gene3D" id="2.80.10.50">
    <property type="match status" value="1"/>
</dbReference>
<keyword evidence="3 10" id="KW-0812">Transmembrane</keyword>
<keyword evidence="7 10" id="KW-0333">Golgi apparatus</keyword>
<keyword evidence="6 10" id="KW-1133">Transmembrane helix</keyword>
<dbReference type="Gene3D" id="3.90.550.10">
    <property type="entry name" value="Spore Coat Polysaccharide Biosynthesis Protein SpsA, Chain A"/>
    <property type="match status" value="1"/>
</dbReference>
<dbReference type="EMBL" id="JAIFTH010000435">
    <property type="protein sequence ID" value="KAG9509522.1"/>
    <property type="molecule type" value="Genomic_DNA"/>
</dbReference>
<evidence type="ECO:0000256" key="4">
    <source>
        <dbReference type="ARBA" id="ARBA00022734"/>
    </source>
</evidence>
<evidence type="ECO:0000256" key="9">
    <source>
        <dbReference type="ARBA" id="ARBA00023157"/>
    </source>
</evidence>
<comment type="similarity">
    <text evidence="2 10">Belongs to the glycosyltransferase 2 family. GalNAc-T subfamily.</text>
</comment>
<keyword evidence="8 10" id="KW-0472">Membrane</keyword>
<keyword evidence="10" id="KW-0328">Glycosyltransferase</keyword>
<name>A0ABQ7S7Y2_9ACAR</name>
<protein>
    <recommendedName>
        <fullName evidence="10">Polypeptide N-acetylgalactosaminyltransferase</fullName>
        <ecNumber evidence="10">2.4.1.-</ecNumber>
    </recommendedName>
    <alternativeName>
        <fullName evidence="10">Protein-UDP acetylgalactosaminyltransferase</fullName>
    </alternativeName>
</protein>
<feature type="compositionally biased region" description="Low complexity" evidence="11">
    <location>
        <begin position="676"/>
        <end position="693"/>
    </location>
</feature>
<keyword evidence="14" id="KW-1185">Reference proteome</keyword>
<evidence type="ECO:0000313" key="13">
    <source>
        <dbReference type="EMBL" id="KAG9509522.1"/>
    </source>
</evidence>
<feature type="compositionally biased region" description="Basic and acidic residues" evidence="11">
    <location>
        <begin position="105"/>
        <end position="130"/>
    </location>
</feature>
<proteinExistence type="inferred from homology"/>
<dbReference type="PANTHER" id="PTHR11675:SF101">
    <property type="entry name" value="POLYPEPTIDE N-ACETYLGALACTOSAMINYLTRANSFERASE 5"/>
    <property type="match status" value="1"/>
</dbReference>
<dbReference type="CDD" id="cd23433">
    <property type="entry name" value="beta-trefoil_Ricin_GALNT1-like"/>
    <property type="match status" value="1"/>
</dbReference>
<dbReference type="PANTHER" id="PTHR11675">
    <property type="entry name" value="N-ACETYLGALACTOSAMINYLTRANSFERASE"/>
    <property type="match status" value="1"/>
</dbReference>
<evidence type="ECO:0000259" key="12">
    <source>
        <dbReference type="SMART" id="SM00458"/>
    </source>
</evidence>
<evidence type="ECO:0000256" key="6">
    <source>
        <dbReference type="ARBA" id="ARBA00022989"/>
    </source>
</evidence>
<keyword evidence="9 10" id="KW-1015">Disulfide bond</keyword>
<dbReference type="InterPro" id="IPR045885">
    <property type="entry name" value="GalNAc-T"/>
</dbReference>
<dbReference type="Pfam" id="PF00535">
    <property type="entry name" value="Glycos_transf_2"/>
    <property type="match status" value="1"/>
</dbReference>
<dbReference type="PROSITE" id="PS50231">
    <property type="entry name" value="RICIN_B_LECTIN"/>
    <property type="match status" value="1"/>
</dbReference>
<dbReference type="Proteomes" id="UP000825002">
    <property type="component" value="Unassembled WGS sequence"/>
</dbReference>
<evidence type="ECO:0000256" key="7">
    <source>
        <dbReference type="ARBA" id="ARBA00023034"/>
    </source>
</evidence>
<dbReference type="InterPro" id="IPR029044">
    <property type="entry name" value="Nucleotide-diphossugar_trans"/>
</dbReference>
<keyword evidence="5" id="KW-0735">Signal-anchor</keyword>
<feature type="compositionally biased region" description="Polar residues" evidence="11">
    <location>
        <begin position="140"/>
        <end position="152"/>
    </location>
</feature>
<comment type="caution">
    <text evidence="13">The sequence shown here is derived from an EMBL/GenBank/DDBJ whole genome shotgun (WGS) entry which is preliminary data.</text>
</comment>
<dbReference type="SUPFAM" id="SSF50370">
    <property type="entry name" value="Ricin B-like lectins"/>
    <property type="match status" value="1"/>
</dbReference>
<accession>A0ABQ7S7Y2</accession>
<evidence type="ECO:0000256" key="5">
    <source>
        <dbReference type="ARBA" id="ARBA00022968"/>
    </source>
</evidence>
<evidence type="ECO:0000256" key="10">
    <source>
        <dbReference type="RuleBase" id="RU361242"/>
    </source>
</evidence>
<keyword evidence="10" id="KW-0464">Manganese</keyword>
<comment type="pathway">
    <text evidence="10">Protein modification; protein glycosylation.</text>
</comment>
<dbReference type="InterPro" id="IPR035992">
    <property type="entry name" value="Ricin_B-like_lectins"/>
</dbReference>
<keyword evidence="10" id="KW-0808">Transferase</keyword>
<comment type="subcellular location">
    <subcellularLocation>
        <location evidence="1 10">Golgi apparatus membrane</location>
        <topology evidence="1 10">Single-pass type II membrane protein</topology>
    </subcellularLocation>
</comment>
<comment type="cofactor">
    <cofactor evidence="10">
        <name>Mn(2+)</name>
        <dbReference type="ChEBI" id="CHEBI:29035"/>
    </cofactor>
</comment>
<evidence type="ECO:0000256" key="2">
    <source>
        <dbReference type="ARBA" id="ARBA00005680"/>
    </source>
</evidence>
<feature type="region of interest" description="Disordered" evidence="11">
    <location>
        <begin position="674"/>
        <end position="715"/>
    </location>
</feature>
<evidence type="ECO:0000256" key="3">
    <source>
        <dbReference type="ARBA" id="ARBA00022692"/>
    </source>
</evidence>
<sequence length="737" mass="83391">MSRRIRWKTLRIILFTSLVWVVLGFCILFFYIDCIGPNGCGTQDAETTSSLTNYPNSSAFGSQRAPHRLPAALRAISNNHLQSAESNVNELYNDIDNVNDPIDPMPHDSHEDNDLHHIHNSESTHKHDGASELSDESSKQHTALSSPHTNSIESELNLASLIRGSKPQRTLSADGQLTLPPYLESQLKTWSEPVIELNPASWPGERGKPVIIGKDELELKNEMFKLNQFNTLASDRIALNRSLSDVRMPQCRNKQFPEKLPSTSIVIVFHNEAWSTLLRTVHSIIRTSPRELIDEIILVDDASDRDYLGTKLEEYTSNLELPVHVLRTGNRSGLIRARLLGAKQAKGRVITFLDAHCECTQGWLQPLMARLVEDRTRVVCPIIDVISDETFEYIPASDMTWGGFNWKLNFRWYRVPQRELDRRNGDRSLPVRTPTMAGGLFSMDKEYFELLGKYDDGMDIWGGENLELSFRIWMCGGTLEIATCSHVGHVFRKSTPYSFPGGTSKIVNHNNARLADVWLDEWKDFYFAINQQAKTIDLGDTSSRKQLRQQLHCKSFRWYLENIYPESPMPLEYYSLGEIRNVNTNLCLDTYGRKSGSPVALGQCHGLGGNQVFAYTKRRQVMADDNCLDAPSQKGPVKLIRCHGMGGNQEWIYNYHDHEHMTIVHHRTGMCLTVPNNSSSDSESSNSKKSQSSRVISVLPDGASTPVLQPCDGRDGQHWKMKNNFEWQAVKTLDGAS</sequence>
<keyword evidence="4 10" id="KW-0430">Lectin</keyword>
<gene>
    <name evidence="13" type="primary">Pgant5</name>
    <name evidence="13" type="ORF">GZH46_01954</name>
</gene>
<evidence type="ECO:0000256" key="11">
    <source>
        <dbReference type="SAM" id="MobiDB-lite"/>
    </source>
</evidence>